<keyword evidence="2" id="KW-0436">Ligase</keyword>
<reference evidence="2" key="1">
    <citation type="submission" date="2022-10" db="EMBL/GenBank/DDBJ databases">
        <title>Rhodococcus sp.75.</title>
        <authorList>
            <person name="Sun M."/>
        </authorList>
    </citation>
    <scope>NUCLEOTIDE SEQUENCE</scope>
    <source>
        <strain evidence="2">75</strain>
    </source>
</reference>
<evidence type="ECO:0000313" key="3">
    <source>
        <dbReference type="Proteomes" id="UP001164965"/>
    </source>
</evidence>
<gene>
    <name evidence="2" type="primary">ligD</name>
    <name evidence="2" type="ORF">RHODO2019_08180</name>
</gene>
<dbReference type="PANTHER" id="PTHR42705:SF2">
    <property type="entry name" value="BIFUNCTIONAL NON-HOMOLOGOUS END JOINING PROTEIN LIGD"/>
    <property type="match status" value="1"/>
</dbReference>
<dbReference type="InterPro" id="IPR052171">
    <property type="entry name" value="NHEJ_LigD"/>
</dbReference>
<keyword evidence="3" id="KW-1185">Reference proteome</keyword>
<accession>A0ABY6P3W4</accession>
<name>A0ABY6P3W4_9NOCA</name>
<feature type="domain" description="DNA ligase D polymerase" evidence="1">
    <location>
        <begin position="26"/>
        <end position="287"/>
    </location>
</feature>
<dbReference type="Gene3D" id="3.90.920.10">
    <property type="entry name" value="DNA primase, PRIM domain"/>
    <property type="match status" value="1"/>
</dbReference>
<dbReference type="RefSeq" id="WP_265384469.1">
    <property type="nucleotide sequence ID" value="NZ_CP110615.1"/>
</dbReference>
<sequence>MADLVHVDGRELRVSNLAKELYPGFTKAQVISYYVELAPVLLPHVAGRPVTLRRWPDGVGAGSFVQKHAARDVPDWLRTELVAGRGDTPVRHAVLDEPAALVWAANLAALELHVPQWRFGAPGSDEQGSPRPPDLLVLDLDPGAPADVVACCAVALRLREVLAEDGLTARAKTSGSAGLHLLVPVRPGEPGATSTYAKALARRLAAEEPERVVWQMTRALRPGRVFVDWSQNNPAKTTVAAYSLRGRHSPTVSTPVTWDEVAACTRADQLVFTPGDVRARVETHGDLLAGMDGDAAELP</sequence>
<organism evidence="2 3">
    <name type="scientific">Rhodococcus antarcticus</name>
    <dbReference type="NCBI Taxonomy" id="2987751"/>
    <lineage>
        <taxon>Bacteria</taxon>
        <taxon>Bacillati</taxon>
        <taxon>Actinomycetota</taxon>
        <taxon>Actinomycetes</taxon>
        <taxon>Mycobacteriales</taxon>
        <taxon>Nocardiaceae</taxon>
        <taxon>Rhodococcus</taxon>
    </lineage>
</organism>
<dbReference type="InterPro" id="IPR014145">
    <property type="entry name" value="LigD_pol_dom"/>
</dbReference>
<dbReference type="Pfam" id="PF21686">
    <property type="entry name" value="LigD_Prim-Pol"/>
    <property type="match status" value="1"/>
</dbReference>
<protein>
    <submittedName>
        <fullName evidence="2">Non-homologous end-joining DNA ligase</fullName>
        <ecNumber evidence="2">6.5.1.1</ecNumber>
    </submittedName>
</protein>
<dbReference type="GO" id="GO:0003910">
    <property type="term" value="F:DNA ligase (ATP) activity"/>
    <property type="evidence" value="ECO:0007669"/>
    <property type="project" value="UniProtKB-EC"/>
</dbReference>
<dbReference type="EMBL" id="CP110615">
    <property type="protein sequence ID" value="UZJ26365.1"/>
    <property type="molecule type" value="Genomic_DNA"/>
</dbReference>
<dbReference type="EC" id="6.5.1.1" evidence="2"/>
<dbReference type="NCBIfam" id="TIGR02778">
    <property type="entry name" value="ligD_pol"/>
    <property type="match status" value="1"/>
</dbReference>
<dbReference type="PANTHER" id="PTHR42705">
    <property type="entry name" value="BIFUNCTIONAL NON-HOMOLOGOUS END JOINING PROTEIN LIGD"/>
    <property type="match status" value="1"/>
</dbReference>
<proteinExistence type="predicted"/>
<evidence type="ECO:0000259" key="1">
    <source>
        <dbReference type="Pfam" id="PF21686"/>
    </source>
</evidence>
<dbReference type="Proteomes" id="UP001164965">
    <property type="component" value="Chromosome"/>
</dbReference>
<evidence type="ECO:0000313" key="2">
    <source>
        <dbReference type="EMBL" id="UZJ26365.1"/>
    </source>
</evidence>